<dbReference type="SUPFAM" id="SSF51569">
    <property type="entry name" value="Aldolase"/>
    <property type="match status" value="1"/>
</dbReference>
<dbReference type="NCBIfam" id="TIGR01182">
    <property type="entry name" value="eda"/>
    <property type="match status" value="1"/>
</dbReference>
<gene>
    <name evidence="6" type="ORF">QQ020_33185</name>
</gene>
<evidence type="ECO:0000256" key="5">
    <source>
        <dbReference type="ARBA" id="ARBA00023277"/>
    </source>
</evidence>
<evidence type="ECO:0000313" key="6">
    <source>
        <dbReference type="EMBL" id="MDN5216973.1"/>
    </source>
</evidence>
<evidence type="ECO:0000256" key="3">
    <source>
        <dbReference type="ARBA" id="ARBA00011233"/>
    </source>
</evidence>
<evidence type="ECO:0000313" key="7">
    <source>
        <dbReference type="Proteomes" id="UP001172083"/>
    </source>
</evidence>
<dbReference type="Gene3D" id="3.20.20.70">
    <property type="entry name" value="Aldolase class I"/>
    <property type="match status" value="1"/>
</dbReference>
<dbReference type="RefSeq" id="WP_346762311.1">
    <property type="nucleotide sequence ID" value="NZ_JAUJEB010000012.1"/>
</dbReference>
<comment type="pathway">
    <text evidence="1">Carbohydrate acid metabolism.</text>
</comment>
<dbReference type="InterPro" id="IPR013785">
    <property type="entry name" value="Aldolase_TIM"/>
</dbReference>
<comment type="caution">
    <text evidence="6">The sequence shown here is derived from an EMBL/GenBank/DDBJ whole genome shotgun (WGS) entry which is preliminary data.</text>
</comment>
<dbReference type="PANTHER" id="PTHR30246:SF1">
    <property type="entry name" value="2-DEHYDRO-3-DEOXY-6-PHOSPHOGALACTONATE ALDOLASE-RELATED"/>
    <property type="match status" value="1"/>
</dbReference>
<dbReference type="CDD" id="cd00452">
    <property type="entry name" value="KDPG_aldolase"/>
    <property type="match status" value="1"/>
</dbReference>
<reference evidence="6" key="1">
    <citation type="submission" date="2023-06" db="EMBL/GenBank/DDBJ databases">
        <title>Genomic of Agaribacillus aureum.</title>
        <authorList>
            <person name="Wang G."/>
        </authorList>
    </citation>
    <scope>NUCLEOTIDE SEQUENCE</scope>
    <source>
        <strain evidence="6">BMA12</strain>
    </source>
</reference>
<dbReference type="Pfam" id="PF01081">
    <property type="entry name" value="Aldolase"/>
    <property type="match status" value="1"/>
</dbReference>
<organism evidence="6 7">
    <name type="scientific">Agaribacillus aureus</name>
    <dbReference type="NCBI Taxonomy" id="3051825"/>
    <lineage>
        <taxon>Bacteria</taxon>
        <taxon>Pseudomonadati</taxon>
        <taxon>Bacteroidota</taxon>
        <taxon>Cytophagia</taxon>
        <taxon>Cytophagales</taxon>
        <taxon>Splendidivirgaceae</taxon>
        <taxon>Agaribacillus</taxon>
    </lineage>
</organism>
<evidence type="ECO:0000256" key="1">
    <source>
        <dbReference type="ARBA" id="ARBA00004761"/>
    </source>
</evidence>
<evidence type="ECO:0000256" key="4">
    <source>
        <dbReference type="ARBA" id="ARBA00023239"/>
    </source>
</evidence>
<dbReference type="EMBL" id="JAUJEB010000012">
    <property type="protein sequence ID" value="MDN5216973.1"/>
    <property type="molecule type" value="Genomic_DNA"/>
</dbReference>
<evidence type="ECO:0000256" key="2">
    <source>
        <dbReference type="ARBA" id="ARBA00006906"/>
    </source>
</evidence>
<comment type="subunit">
    <text evidence="3">Homotrimer.</text>
</comment>
<name>A0ABT8LGP5_9BACT</name>
<protein>
    <submittedName>
        <fullName evidence="6">Bifunctional 4-hydroxy-2-oxoglutarate aldolase/2-dehydro-3-deoxy-phosphogluconate aldolase</fullName>
    </submittedName>
</protein>
<dbReference type="InterPro" id="IPR000887">
    <property type="entry name" value="Aldlse_KDPG_KHG"/>
</dbReference>
<keyword evidence="7" id="KW-1185">Reference proteome</keyword>
<dbReference type="PANTHER" id="PTHR30246">
    <property type="entry name" value="2-KETO-3-DEOXY-6-PHOSPHOGLUCONATE ALDOLASE"/>
    <property type="match status" value="1"/>
</dbReference>
<sequence>MKNHTFDWGLFNSIPIIGILRGLTREKLDHILPAYYSAGFRNIEVTLNTPDATSIIQWLNEKYGEQMNVGAGTVCSPADLEKAVNAGAQFIVTPILNVDVIHSCVESKIPIFPGAYSPTEIYQAWEAGASMIKIFPASLGGVAYIKQIKGPLNNIKLLPTGGVSLENFSEFLQAGAEGFGIGGEIFDKKLIAADKWQELEEKMRHFFNKYQDFVSAS</sequence>
<dbReference type="Proteomes" id="UP001172083">
    <property type="component" value="Unassembled WGS sequence"/>
</dbReference>
<comment type="similarity">
    <text evidence="2">Belongs to the KHG/KDPG aldolase family.</text>
</comment>
<proteinExistence type="inferred from homology"/>
<keyword evidence="5" id="KW-0119">Carbohydrate metabolism</keyword>
<keyword evidence="4" id="KW-0456">Lyase</keyword>
<accession>A0ABT8LGP5</accession>